<comment type="cofactor">
    <cofactor evidence="2 11">
        <name>NAD(+)</name>
        <dbReference type="ChEBI" id="CHEBI:57540"/>
    </cofactor>
</comment>
<dbReference type="InterPro" id="IPR005886">
    <property type="entry name" value="UDP_G4E"/>
</dbReference>
<keyword evidence="10 11" id="KW-0119">Carbohydrate metabolism</keyword>
<evidence type="ECO:0000256" key="1">
    <source>
        <dbReference type="ARBA" id="ARBA00000083"/>
    </source>
</evidence>
<evidence type="ECO:0000256" key="10">
    <source>
        <dbReference type="ARBA" id="ARBA00023277"/>
    </source>
</evidence>
<evidence type="ECO:0000256" key="9">
    <source>
        <dbReference type="ARBA" id="ARBA00023235"/>
    </source>
</evidence>
<name>A0A7G6E4T9_THEFR</name>
<keyword evidence="7 11" id="KW-0520">NAD</keyword>
<keyword evidence="14" id="KW-1185">Reference proteome</keyword>
<gene>
    <name evidence="13" type="primary">galE</name>
    <name evidence="13" type="ORF">BR63_12720</name>
</gene>
<dbReference type="Gene3D" id="3.90.25.10">
    <property type="entry name" value="UDP-galactose 4-epimerase, domain 1"/>
    <property type="match status" value="1"/>
</dbReference>
<reference evidence="13 14" key="1">
    <citation type="journal article" date="2019" name="Front. Microbiol.">
        <title>Thermoanaerosceptrum fracticalcis gen. nov. sp. nov., a Novel Fumarate-Fermenting Microorganism From a Deep Fractured Carbonate Aquifer of the US Great Basin.</title>
        <authorList>
            <person name="Hamilton-Brehm S.D."/>
            <person name="Stewart L.E."/>
            <person name="Zavarin M."/>
            <person name="Caldwell M."/>
            <person name="Lawson P.A."/>
            <person name="Onstott T.C."/>
            <person name="Grzymski J."/>
            <person name="Neveux I."/>
            <person name="Lollar B.S."/>
            <person name="Russell C.E."/>
            <person name="Moser D.P."/>
        </authorList>
    </citation>
    <scope>NUCLEOTIDE SEQUENCE [LARGE SCALE GENOMIC DNA]</scope>
    <source>
        <strain evidence="13 14">DRI-13</strain>
    </source>
</reference>
<organism evidence="13 14">
    <name type="scientific">Thermanaerosceptrum fracticalcis</name>
    <dbReference type="NCBI Taxonomy" id="1712410"/>
    <lineage>
        <taxon>Bacteria</taxon>
        <taxon>Bacillati</taxon>
        <taxon>Bacillota</taxon>
        <taxon>Clostridia</taxon>
        <taxon>Eubacteriales</taxon>
        <taxon>Peptococcaceae</taxon>
        <taxon>Thermanaerosceptrum</taxon>
    </lineage>
</organism>
<feature type="domain" description="NAD-dependent epimerase/dehydratase" evidence="12">
    <location>
        <begin position="3"/>
        <end position="251"/>
    </location>
</feature>
<keyword evidence="9 11" id="KW-0413">Isomerase</keyword>
<evidence type="ECO:0000256" key="11">
    <source>
        <dbReference type="RuleBase" id="RU366046"/>
    </source>
</evidence>
<dbReference type="RefSeq" id="WP_034426296.1">
    <property type="nucleotide sequence ID" value="NZ_CP045798.1"/>
</dbReference>
<dbReference type="PANTHER" id="PTHR43725:SF53">
    <property type="entry name" value="UDP-ARABINOSE 4-EPIMERASE 1"/>
    <property type="match status" value="1"/>
</dbReference>
<evidence type="ECO:0000256" key="6">
    <source>
        <dbReference type="ARBA" id="ARBA00018569"/>
    </source>
</evidence>
<accession>A0A7G6E4T9</accession>
<dbReference type="Gene3D" id="3.40.50.720">
    <property type="entry name" value="NAD(P)-binding Rossmann-like Domain"/>
    <property type="match status" value="1"/>
</dbReference>
<keyword evidence="8" id="KW-0299">Galactose metabolism</keyword>
<evidence type="ECO:0000256" key="8">
    <source>
        <dbReference type="ARBA" id="ARBA00023144"/>
    </source>
</evidence>
<dbReference type="InterPro" id="IPR036291">
    <property type="entry name" value="NAD(P)-bd_dom_sf"/>
</dbReference>
<evidence type="ECO:0000313" key="13">
    <source>
        <dbReference type="EMBL" id="QNB47093.1"/>
    </source>
</evidence>
<dbReference type="GO" id="GO:0033499">
    <property type="term" value="P:galactose catabolic process via UDP-galactose, Leloir pathway"/>
    <property type="evidence" value="ECO:0007669"/>
    <property type="project" value="TreeGrafter"/>
</dbReference>
<evidence type="ECO:0000313" key="14">
    <source>
        <dbReference type="Proteomes" id="UP000515847"/>
    </source>
</evidence>
<dbReference type="InterPro" id="IPR001509">
    <property type="entry name" value="Epimerase_deHydtase"/>
</dbReference>
<dbReference type="CDD" id="cd05247">
    <property type="entry name" value="UDP_G4E_1_SDR_e"/>
    <property type="match status" value="1"/>
</dbReference>
<comment type="catalytic activity">
    <reaction evidence="1 11">
        <text>UDP-alpha-D-glucose = UDP-alpha-D-galactose</text>
        <dbReference type="Rhea" id="RHEA:22168"/>
        <dbReference type="ChEBI" id="CHEBI:58885"/>
        <dbReference type="ChEBI" id="CHEBI:66914"/>
        <dbReference type="EC" id="5.1.3.2"/>
    </reaction>
</comment>
<dbReference type="EMBL" id="CP045798">
    <property type="protein sequence ID" value="QNB47093.1"/>
    <property type="molecule type" value="Genomic_DNA"/>
</dbReference>
<comment type="subunit">
    <text evidence="11">Homodimer.</text>
</comment>
<dbReference type="AlphaFoldDB" id="A0A7G6E4T9"/>
<dbReference type="SUPFAM" id="SSF51735">
    <property type="entry name" value="NAD(P)-binding Rossmann-fold domains"/>
    <property type="match status" value="1"/>
</dbReference>
<dbReference type="EC" id="5.1.3.2" evidence="5 11"/>
<evidence type="ECO:0000256" key="4">
    <source>
        <dbReference type="ARBA" id="ARBA00007637"/>
    </source>
</evidence>
<dbReference type="NCBIfam" id="TIGR01179">
    <property type="entry name" value="galE"/>
    <property type="match status" value="1"/>
</dbReference>
<evidence type="ECO:0000259" key="12">
    <source>
        <dbReference type="Pfam" id="PF01370"/>
    </source>
</evidence>
<protein>
    <recommendedName>
        <fullName evidence="6 11">UDP-glucose 4-epimerase</fullName>
        <ecNumber evidence="5 11">5.1.3.2</ecNumber>
    </recommendedName>
</protein>
<sequence>MSILVTGGAGYIGSHTVRKLTDIGYNVIVYDSLEKSHKESVKDIPLIVGNILDEQLLDSTMKKYNIQSVIHFAAYSLVGESMAEPEKYYVNNVCGTVNLLKVMLNNNIKRIVFSSTAAVYGEPQEIPITENSPKNPTNVYGKTKLMIEEILKDYDLAYGLKYISLRYFNACGADESGEIGEDHTPETHLMPLVLQSALGKLPEIRIFGTDYPTPDGTCIRDYIHVNDLAEAHILALEKLLADGQSAVYNLGNGNGFSVREVIRAAEEVVGKPIKVVEGERRPGDPAVLVASAEKIKRELGWQPKYQGLKEIIETAWKWHQLHPNGYNTNENF</sequence>
<dbReference type="UniPathway" id="UPA00214"/>
<comment type="similarity">
    <text evidence="4 11">Belongs to the NAD(P)-dependent epimerase/dehydratase family.</text>
</comment>
<dbReference type="PANTHER" id="PTHR43725">
    <property type="entry name" value="UDP-GLUCOSE 4-EPIMERASE"/>
    <property type="match status" value="1"/>
</dbReference>
<dbReference type="Proteomes" id="UP000515847">
    <property type="component" value="Chromosome"/>
</dbReference>
<evidence type="ECO:0000256" key="2">
    <source>
        <dbReference type="ARBA" id="ARBA00001911"/>
    </source>
</evidence>
<comment type="pathway">
    <text evidence="3 11">Carbohydrate metabolism; galactose metabolism.</text>
</comment>
<dbReference type="KEGG" id="tfr:BR63_12720"/>
<dbReference type="OrthoDB" id="244102at2"/>
<proteinExistence type="inferred from homology"/>
<dbReference type="Pfam" id="PF01370">
    <property type="entry name" value="Epimerase"/>
    <property type="match status" value="1"/>
</dbReference>
<evidence type="ECO:0000256" key="7">
    <source>
        <dbReference type="ARBA" id="ARBA00023027"/>
    </source>
</evidence>
<evidence type="ECO:0000256" key="3">
    <source>
        <dbReference type="ARBA" id="ARBA00004947"/>
    </source>
</evidence>
<evidence type="ECO:0000256" key="5">
    <source>
        <dbReference type="ARBA" id="ARBA00013189"/>
    </source>
</evidence>
<dbReference type="GO" id="GO:0003978">
    <property type="term" value="F:UDP-glucose 4-epimerase activity"/>
    <property type="evidence" value="ECO:0007669"/>
    <property type="project" value="UniProtKB-UniRule"/>
</dbReference>